<dbReference type="GO" id="GO:0005524">
    <property type="term" value="F:ATP binding"/>
    <property type="evidence" value="ECO:0007669"/>
    <property type="project" value="UniProtKB-KW"/>
</dbReference>
<evidence type="ECO:0000256" key="4">
    <source>
        <dbReference type="ARBA" id="ARBA00022723"/>
    </source>
</evidence>
<evidence type="ECO:0000256" key="3">
    <source>
        <dbReference type="ARBA" id="ARBA00022679"/>
    </source>
</evidence>
<keyword evidence="8" id="KW-0067">ATP-binding</keyword>
<keyword evidence="9" id="KW-0460">Magnesium</keyword>
<dbReference type="FunFam" id="3.40.50.2020:FF:000063">
    <property type="entry name" value="Phosphoribosylpyrophosphate synthetase"/>
    <property type="match status" value="1"/>
</dbReference>
<reference evidence="12" key="1">
    <citation type="journal article" date="2023" name="Mol. Phylogenet. Evol.">
        <title>Genome-scale phylogeny and comparative genomics of the fungal order Sordariales.</title>
        <authorList>
            <person name="Hensen N."/>
            <person name="Bonometti L."/>
            <person name="Westerberg I."/>
            <person name="Brannstrom I.O."/>
            <person name="Guillou S."/>
            <person name="Cros-Aarteil S."/>
            <person name="Calhoun S."/>
            <person name="Haridas S."/>
            <person name="Kuo A."/>
            <person name="Mondo S."/>
            <person name="Pangilinan J."/>
            <person name="Riley R."/>
            <person name="LaButti K."/>
            <person name="Andreopoulos B."/>
            <person name="Lipzen A."/>
            <person name="Chen C."/>
            <person name="Yan M."/>
            <person name="Daum C."/>
            <person name="Ng V."/>
            <person name="Clum A."/>
            <person name="Steindorff A."/>
            <person name="Ohm R.A."/>
            <person name="Martin F."/>
            <person name="Silar P."/>
            <person name="Natvig D.O."/>
            <person name="Lalanne C."/>
            <person name="Gautier V."/>
            <person name="Ament-Velasquez S.L."/>
            <person name="Kruys A."/>
            <person name="Hutchinson M.I."/>
            <person name="Powell A.J."/>
            <person name="Barry K."/>
            <person name="Miller A.N."/>
            <person name="Grigoriev I.V."/>
            <person name="Debuchy R."/>
            <person name="Gladieux P."/>
            <person name="Hiltunen Thoren M."/>
            <person name="Johannesson H."/>
        </authorList>
    </citation>
    <scope>NUCLEOTIDE SEQUENCE</scope>
    <source>
        <strain evidence="12">CBS 103.79</strain>
    </source>
</reference>
<dbReference type="CDD" id="cd06223">
    <property type="entry name" value="PRTases_typeI"/>
    <property type="match status" value="1"/>
</dbReference>
<dbReference type="InterPro" id="IPR000842">
    <property type="entry name" value="PRib_PP_synth_CS"/>
</dbReference>
<dbReference type="PANTHER" id="PTHR10210:SF36">
    <property type="entry name" value="RIBOSE-PHOSPHATE PYROPHOSPHOKINASE 5"/>
    <property type="match status" value="1"/>
</dbReference>
<dbReference type="Gene3D" id="3.40.50.2020">
    <property type="match status" value="3"/>
</dbReference>
<dbReference type="Pfam" id="PF13793">
    <property type="entry name" value="Pribosyltran_N"/>
    <property type="match status" value="1"/>
</dbReference>
<dbReference type="NCBIfam" id="TIGR01251">
    <property type="entry name" value="ribP_PPkin"/>
    <property type="match status" value="1"/>
</dbReference>
<dbReference type="GO" id="GO:0000287">
    <property type="term" value="F:magnesium ion binding"/>
    <property type="evidence" value="ECO:0007669"/>
    <property type="project" value="InterPro"/>
</dbReference>
<dbReference type="GO" id="GO:0005737">
    <property type="term" value="C:cytoplasm"/>
    <property type="evidence" value="ECO:0007669"/>
    <property type="project" value="TreeGrafter"/>
</dbReference>
<comment type="catalytic activity">
    <reaction evidence="10">
        <text>D-ribose 5-phosphate + ATP = 5-phospho-alpha-D-ribose 1-diphosphate + AMP + H(+)</text>
        <dbReference type="Rhea" id="RHEA:15609"/>
        <dbReference type="ChEBI" id="CHEBI:15378"/>
        <dbReference type="ChEBI" id="CHEBI:30616"/>
        <dbReference type="ChEBI" id="CHEBI:58017"/>
        <dbReference type="ChEBI" id="CHEBI:78346"/>
        <dbReference type="ChEBI" id="CHEBI:456215"/>
        <dbReference type="EC" id="2.7.6.1"/>
    </reaction>
</comment>
<evidence type="ECO:0000259" key="11">
    <source>
        <dbReference type="Pfam" id="PF13793"/>
    </source>
</evidence>
<sequence length="435" mass="46567">MVRNIVVLGGNSHPALVDSVCNILGLPTCNRILTKFSSGESRCEIQDSVRGKDVYIIQTGSGGNGSKLNDHFMDLCIMISACKTGSARRVTAVLPLFPYSRQPDLPYKKSGAPLFKAGSDSGKKDYTFDSVPATPAPGVPRSAGLVNGTDITSRLTKTALTNGSAPMSPVKQTNGDSYFGANGQGVASPIKAGSYTTHDYENVSHVGAFEARPGYKQWVAQAGTLVANLLTCAGADHVITMDLHDPQVQGFFDVPVDNLYGRPLLKRYIQTHIPDYKDAVIISPDAGGAKRATAIADSMGVEFALIHKERRPTKITDRQNASMMLVGNVADRVCILIDDLADTGNTITRAAKLLKKEGATKIYALLTHGVFSGDAINRIKASAIDKLVVTNSVPQDEHKALLGSKLDVLDISPIFGEAIRRVHHGESISVLFNYD</sequence>
<evidence type="ECO:0000256" key="6">
    <source>
        <dbReference type="ARBA" id="ARBA00022741"/>
    </source>
</evidence>
<dbReference type="GO" id="GO:0006164">
    <property type="term" value="P:purine nucleotide biosynthetic process"/>
    <property type="evidence" value="ECO:0007669"/>
    <property type="project" value="TreeGrafter"/>
</dbReference>
<gene>
    <name evidence="12" type="ORF">C8A05DRAFT_35197</name>
</gene>
<dbReference type="SUPFAM" id="SSF53271">
    <property type="entry name" value="PRTase-like"/>
    <property type="match status" value="2"/>
</dbReference>
<evidence type="ECO:0000256" key="10">
    <source>
        <dbReference type="ARBA" id="ARBA00049535"/>
    </source>
</evidence>
<dbReference type="GO" id="GO:0004749">
    <property type="term" value="F:ribose phosphate diphosphokinase activity"/>
    <property type="evidence" value="ECO:0007669"/>
    <property type="project" value="UniProtKB-EC"/>
</dbReference>
<feature type="domain" description="Ribose-phosphate pyrophosphokinase N-terminal" evidence="11">
    <location>
        <begin position="6"/>
        <end position="103"/>
    </location>
</feature>
<reference evidence="12" key="2">
    <citation type="submission" date="2023-05" db="EMBL/GenBank/DDBJ databases">
        <authorList>
            <consortium name="Lawrence Berkeley National Laboratory"/>
            <person name="Steindorff A."/>
            <person name="Hensen N."/>
            <person name="Bonometti L."/>
            <person name="Westerberg I."/>
            <person name="Brannstrom I.O."/>
            <person name="Guillou S."/>
            <person name="Cros-Aarteil S."/>
            <person name="Calhoun S."/>
            <person name="Haridas S."/>
            <person name="Kuo A."/>
            <person name="Mondo S."/>
            <person name="Pangilinan J."/>
            <person name="Riley R."/>
            <person name="Labutti K."/>
            <person name="Andreopoulos B."/>
            <person name="Lipzen A."/>
            <person name="Chen C."/>
            <person name="Yanf M."/>
            <person name="Daum C."/>
            <person name="Ng V."/>
            <person name="Clum A."/>
            <person name="Ohm R."/>
            <person name="Martin F."/>
            <person name="Silar P."/>
            <person name="Natvig D."/>
            <person name="Lalanne C."/>
            <person name="Gautier V."/>
            <person name="Ament-Velasquez S.L."/>
            <person name="Kruys A."/>
            <person name="Hutchinson M.I."/>
            <person name="Powell A.J."/>
            <person name="Barry K."/>
            <person name="Miller A.N."/>
            <person name="Grigoriev I.V."/>
            <person name="Debuchy R."/>
            <person name="Gladieux P."/>
            <person name="Thoren M.H."/>
            <person name="Johannesson H."/>
        </authorList>
    </citation>
    <scope>NUCLEOTIDE SEQUENCE</scope>
    <source>
        <strain evidence="12">CBS 103.79</strain>
    </source>
</reference>
<keyword evidence="13" id="KW-1185">Reference proteome</keyword>
<dbReference type="EMBL" id="MU855606">
    <property type="protein sequence ID" value="KAK3901129.1"/>
    <property type="molecule type" value="Genomic_DNA"/>
</dbReference>
<keyword evidence="4" id="KW-0479">Metal-binding</keyword>
<dbReference type="InterPro" id="IPR005946">
    <property type="entry name" value="Rib-P_diPkinase"/>
</dbReference>
<accession>A0AAN6RSG7</accession>
<dbReference type="GO" id="GO:0006015">
    <property type="term" value="P:5-phosphoribose 1-diphosphate biosynthetic process"/>
    <property type="evidence" value="ECO:0007669"/>
    <property type="project" value="TreeGrafter"/>
</dbReference>
<dbReference type="SMART" id="SM01400">
    <property type="entry name" value="Pribosyltran_N"/>
    <property type="match status" value="1"/>
</dbReference>
<evidence type="ECO:0000256" key="9">
    <source>
        <dbReference type="ARBA" id="ARBA00022842"/>
    </source>
</evidence>
<dbReference type="InterPro" id="IPR029057">
    <property type="entry name" value="PRTase-like"/>
</dbReference>
<comment type="similarity">
    <text evidence="1">Belongs to the ribose-phosphate pyrophosphokinase family.</text>
</comment>
<organism evidence="12 13">
    <name type="scientific">Staphylotrichum tortipilum</name>
    <dbReference type="NCBI Taxonomy" id="2831512"/>
    <lineage>
        <taxon>Eukaryota</taxon>
        <taxon>Fungi</taxon>
        <taxon>Dikarya</taxon>
        <taxon>Ascomycota</taxon>
        <taxon>Pezizomycotina</taxon>
        <taxon>Sordariomycetes</taxon>
        <taxon>Sordariomycetidae</taxon>
        <taxon>Sordariales</taxon>
        <taxon>Chaetomiaceae</taxon>
        <taxon>Staphylotrichum</taxon>
    </lineage>
</organism>
<evidence type="ECO:0000256" key="2">
    <source>
        <dbReference type="ARBA" id="ARBA00013247"/>
    </source>
</evidence>
<evidence type="ECO:0000256" key="8">
    <source>
        <dbReference type="ARBA" id="ARBA00022840"/>
    </source>
</evidence>
<dbReference type="GO" id="GO:0009156">
    <property type="term" value="P:ribonucleoside monophosphate biosynthetic process"/>
    <property type="evidence" value="ECO:0007669"/>
    <property type="project" value="InterPro"/>
</dbReference>
<dbReference type="PROSITE" id="PS00114">
    <property type="entry name" value="PRPP_SYNTHASE"/>
    <property type="match status" value="1"/>
</dbReference>
<dbReference type="FunFam" id="3.40.50.2020:FF:000030">
    <property type="entry name" value="Ribose-phosphate pyrophosphokinase II"/>
    <property type="match status" value="1"/>
</dbReference>
<dbReference type="GO" id="GO:0002189">
    <property type="term" value="C:ribose phosphate diphosphokinase complex"/>
    <property type="evidence" value="ECO:0007669"/>
    <property type="project" value="TreeGrafter"/>
</dbReference>
<proteinExistence type="inferred from homology"/>
<evidence type="ECO:0000313" key="13">
    <source>
        <dbReference type="Proteomes" id="UP001303889"/>
    </source>
</evidence>
<protein>
    <recommendedName>
        <fullName evidence="2">ribose-phosphate diphosphokinase</fullName>
        <ecNumber evidence="2">2.7.6.1</ecNumber>
    </recommendedName>
</protein>
<keyword evidence="6" id="KW-0547">Nucleotide-binding</keyword>
<dbReference type="GO" id="GO:0016301">
    <property type="term" value="F:kinase activity"/>
    <property type="evidence" value="ECO:0007669"/>
    <property type="project" value="UniProtKB-KW"/>
</dbReference>
<keyword evidence="5" id="KW-0545">Nucleotide biosynthesis</keyword>
<comment type="caution">
    <text evidence="12">The sequence shown here is derived from an EMBL/GenBank/DDBJ whole genome shotgun (WGS) entry which is preliminary data.</text>
</comment>
<keyword evidence="7" id="KW-0418">Kinase</keyword>
<dbReference type="InterPro" id="IPR029099">
    <property type="entry name" value="Pribosyltran_N"/>
</dbReference>
<evidence type="ECO:0000313" key="12">
    <source>
        <dbReference type="EMBL" id="KAK3901129.1"/>
    </source>
</evidence>
<evidence type="ECO:0000256" key="1">
    <source>
        <dbReference type="ARBA" id="ARBA00006478"/>
    </source>
</evidence>
<dbReference type="InterPro" id="IPR000836">
    <property type="entry name" value="PRTase_dom"/>
</dbReference>
<dbReference type="PANTHER" id="PTHR10210">
    <property type="entry name" value="RIBOSE-PHOSPHATE DIPHOSPHOKINASE FAMILY MEMBER"/>
    <property type="match status" value="1"/>
</dbReference>
<evidence type="ECO:0000256" key="7">
    <source>
        <dbReference type="ARBA" id="ARBA00022777"/>
    </source>
</evidence>
<dbReference type="FunFam" id="3.40.50.2020:FF:000056">
    <property type="entry name" value="Ribose-phosphate pyrophosphokinase II"/>
    <property type="match status" value="1"/>
</dbReference>
<dbReference type="Pfam" id="PF14572">
    <property type="entry name" value="Pribosyl_synth"/>
    <property type="match status" value="1"/>
</dbReference>
<keyword evidence="3" id="KW-0808">Transferase</keyword>
<name>A0AAN6RSG7_9PEZI</name>
<dbReference type="Proteomes" id="UP001303889">
    <property type="component" value="Unassembled WGS sequence"/>
</dbReference>
<dbReference type="AlphaFoldDB" id="A0AAN6RSG7"/>
<evidence type="ECO:0000256" key="5">
    <source>
        <dbReference type="ARBA" id="ARBA00022727"/>
    </source>
</evidence>
<dbReference type="EC" id="2.7.6.1" evidence="2"/>